<evidence type="ECO:0000256" key="4">
    <source>
        <dbReference type="ARBA" id="ARBA00017871"/>
    </source>
</evidence>
<dbReference type="PANTHER" id="PTHR10742:SF410">
    <property type="entry name" value="LYSINE-SPECIFIC HISTONE DEMETHYLASE 2"/>
    <property type="match status" value="1"/>
</dbReference>
<feature type="chain" id="PRO_5046259329" description="Tryptophan 2-monooxygenase" evidence="7">
    <location>
        <begin position="30"/>
        <end position="446"/>
    </location>
</feature>
<dbReference type="SUPFAM" id="SSF51905">
    <property type="entry name" value="FAD/NAD(P)-binding domain"/>
    <property type="match status" value="1"/>
</dbReference>
<dbReference type="PRINTS" id="PR00419">
    <property type="entry name" value="ADXRDTASE"/>
</dbReference>
<dbReference type="Pfam" id="PF13450">
    <property type="entry name" value="NAD_binding_8"/>
    <property type="match status" value="1"/>
</dbReference>
<keyword evidence="7" id="KW-0732">Signal</keyword>
<evidence type="ECO:0000256" key="6">
    <source>
        <dbReference type="ARBA" id="ARBA00047321"/>
    </source>
</evidence>
<evidence type="ECO:0000256" key="3">
    <source>
        <dbReference type="ARBA" id="ARBA00012535"/>
    </source>
</evidence>
<evidence type="ECO:0000313" key="10">
    <source>
        <dbReference type="Proteomes" id="UP001055167"/>
    </source>
</evidence>
<dbReference type="EMBL" id="BPQH01000005">
    <property type="protein sequence ID" value="GJD49098.1"/>
    <property type="molecule type" value="Genomic_DNA"/>
</dbReference>
<proteinExistence type="inferred from homology"/>
<dbReference type="InterPro" id="IPR036188">
    <property type="entry name" value="FAD/NAD-bd_sf"/>
</dbReference>
<protein>
    <recommendedName>
        <fullName evidence="4">Tryptophan 2-monooxygenase</fullName>
        <ecNumber evidence="3">1.13.12.3</ecNumber>
    </recommendedName>
</protein>
<dbReference type="Pfam" id="PF01593">
    <property type="entry name" value="Amino_oxidase"/>
    <property type="match status" value="1"/>
</dbReference>
<feature type="signal peptide" evidence="7">
    <location>
        <begin position="1"/>
        <end position="29"/>
    </location>
</feature>
<comment type="catalytic activity">
    <reaction evidence="6">
        <text>L-tryptophan + O2 = indole-3-acetamide + CO2 + H2O</text>
        <dbReference type="Rhea" id="RHEA:16165"/>
        <dbReference type="ChEBI" id="CHEBI:15377"/>
        <dbReference type="ChEBI" id="CHEBI:15379"/>
        <dbReference type="ChEBI" id="CHEBI:16031"/>
        <dbReference type="ChEBI" id="CHEBI:16526"/>
        <dbReference type="ChEBI" id="CHEBI:57912"/>
        <dbReference type="EC" id="1.13.12.3"/>
    </reaction>
</comment>
<dbReference type="InterPro" id="IPR002937">
    <property type="entry name" value="Amino_oxidase"/>
</dbReference>
<gene>
    <name evidence="9" type="primary">pao_1</name>
    <name evidence="9" type="ORF">OPKNFCMD_1828</name>
</gene>
<evidence type="ECO:0000256" key="5">
    <source>
        <dbReference type="ARBA" id="ARBA00023070"/>
    </source>
</evidence>
<name>A0ABQ4QUY0_9HYPH</name>
<dbReference type="PROSITE" id="PS51318">
    <property type="entry name" value="TAT"/>
    <property type="match status" value="1"/>
</dbReference>
<dbReference type="Gene3D" id="3.50.50.60">
    <property type="entry name" value="FAD/NAD(P)-binding domain"/>
    <property type="match status" value="1"/>
</dbReference>
<evidence type="ECO:0000256" key="7">
    <source>
        <dbReference type="SAM" id="SignalP"/>
    </source>
</evidence>
<comment type="pathway">
    <text evidence="1">Plant hormone metabolism; auxin biosynthesis.</text>
</comment>
<feature type="domain" description="Amine oxidase" evidence="8">
    <location>
        <begin position="197"/>
        <end position="440"/>
    </location>
</feature>
<dbReference type="InterPro" id="IPR050281">
    <property type="entry name" value="Flavin_monoamine_oxidase"/>
</dbReference>
<keyword evidence="10" id="KW-1185">Reference proteome</keyword>
<dbReference type="Proteomes" id="UP001055167">
    <property type="component" value="Unassembled WGS sequence"/>
</dbReference>
<reference evidence="9" key="1">
    <citation type="journal article" date="2021" name="Front. Microbiol.">
        <title>Comprehensive Comparative Genomics and Phenotyping of Methylobacterium Species.</title>
        <authorList>
            <person name="Alessa O."/>
            <person name="Ogura Y."/>
            <person name="Fujitani Y."/>
            <person name="Takami H."/>
            <person name="Hayashi T."/>
            <person name="Sahin N."/>
            <person name="Tani A."/>
        </authorList>
    </citation>
    <scope>NUCLEOTIDE SEQUENCE</scope>
    <source>
        <strain evidence="9">KCTC 52305</strain>
    </source>
</reference>
<comment type="caution">
    <text evidence="9">The sequence shown here is derived from an EMBL/GenBank/DDBJ whole genome shotgun (WGS) entry which is preliminary data.</text>
</comment>
<evidence type="ECO:0000256" key="2">
    <source>
        <dbReference type="ARBA" id="ARBA00005833"/>
    </source>
</evidence>
<evidence type="ECO:0000256" key="1">
    <source>
        <dbReference type="ARBA" id="ARBA00004814"/>
    </source>
</evidence>
<evidence type="ECO:0000259" key="8">
    <source>
        <dbReference type="Pfam" id="PF01593"/>
    </source>
</evidence>
<dbReference type="EC" id="1.13.12.3" evidence="3"/>
<sequence>MALARRSHLTRRSLLAGAAALVAGGRARAAADADVAVVGAGAAGLAAAAAIRRAGHTVVVIEARPRIGGRVFTDTGLGPERSFDAGGQYIHWAERNPWAPIARAAGVRTTSDETSAWPVLVMDGARASDADRRQRRAGFGRLTALLDHPALPDRSIREAVAGEDATALAAATGLTRLTLGEEPDRVSWADYDQLWSGDDIWVDGYGALVARHYAALPVRTGTPATRIDWSGAGVAVETPRGTLRASCAIVTVPVGVLAAGGLRFTPDLPAATLAAVEGLRMGAYTKIGLGLDPARLPAQDLRDAVLVRSGSAQEPGFTAYLEMQPFGKPLAVLHCGGDAARALCEAGEAAAVAAATDHLASAFGAGARGAVTAGRLAGWWTDPYARGSYSIARPGRLAAREALRAPVAERLYFAGEAAAGGGAMTVGGATLDGERAAAAALKRLGP</sequence>
<dbReference type="RefSeq" id="WP_238313142.1">
    <property type="nucleotide sequence ID" value="NZ_BPQH01000005.1"/>
</dbReference>
<dbReference type="PANTHER" id="PTHR10742">
    <property type="entry name" value="FLAVIN MONOAMINE OXIDASE"/>
    <property type="match status" value="1"/>
</dbReference>
<comment type="similarity">
    <text evidence="2">Belongs to the tryptophan 2-monooxygenase family.</text>
</comment>
<organism evidence="9 10">
    <name type="scientific">Methylobacterium crusticola</name>
    <dbReference type="NCBI Taxonomy" id="1697972"/>
    <lineage>
        <taxon>Bacteria</taxon>
        <taxon>Pseudomonadati</taxon>
        <taxon>Pseudomonadota</taxon>
        <taxon>Alphaproteobacteria</taxon>
        <taxon>Hyphomicrobiales</taxon>
        <taxon>Methylobacteriaceae</taxon>
        <taxon>Methylobacterium</taxon>
    </lineage>
</organism>
<keyword evidence="5" id="KW-0073">Auxin biosynthesis</keyword>
<accession>A0ABQ4QUY0</accession>
<dbReference type="InterPro" id="IPR006311">
    <property type="entry name" value="TAT_signal"/>
</dbReference>
<reference evidence="9" key="2">
    <citation type="submission" date="2021-08" db="EMBL/GenBank/DDBJ databases">
        <authorList>
            <person name="Tani A."/>
            <person name="Ola A."/>
            <person name="Ogura Y."/>
            <person name="Katsura K."/>
            <person name="Hayashi T."/>
        </authorList>
    </citation>
    <scope>NUCLEOTIDE SEQUENCE</scope>
    <source>
        <strain evidence="9">KCTC 52305</strain>
    </source>
</reference>
<dbReference type="SUPFAM" id="SSF54373">
    <property type="entry name" value="FAD-linked reductases, C-terminal domain"/>
    <property type="match status" value="1"/>
</dbReference>
<evidence type="ECO:0000313" key="9">
    <source>
        <dbReference type="EMBL" id="GJD49098.1"/>
    </source>
</evidence>